<dbReference type="PANTHER" id="PTHR37946:SF1">
    <property type="entry name" value="SLL1969 PROTEIN"/>
    <property type="match status" value="1"/>
</dbReference>
<feature type="domain" description="DUF676" evidence="1">
    <location>
        <begin position="26"/>
        <end position="108"/>
    </location>
</feature>
<dbReference type="Pfam" id="PF05057">
    <property type="entry name" value="DUF676"/>
    <property type="match status" value="1"/>
</dbReference>
<name>A0A1F7FC43_UNCRA</name>
<dbReference type="AlphaFoldDB" id="A0A1F7FC43"/>
<protein>
    <recommendedName>
        <fullName evidence="1">DUF676 domain-containing protein</fullName>
    </recommendedName>
</protein>
<dbReference type="InterPro" id="IPR029058">
    <property type="entry name" value="AB_hydrolase_fold"/>
</dbReference>
<comment type="caution">
    <text evidence="2">The sequence shown here is derived from an EMBL/GenBank/DDBJ whole genome shotgun (WGS) entry which is preliminary data.</text>
</comment>
<dbReference type="Proteomes" id="UP000179243">
    <property type="component" value="Unassembled WGS sequence"/>
</dbReference>
<evidence type="ECO:0000313" key="3">
    <source>
        <dbReference type="Proteomes" id="UP000179243"/>
    </source>
</evidence>
<dbReference type="Gene3D" id="3.40.50.1820">
    <property type="entry name" value="alpha/beta hydrolase"/>
    <property type="match status" value="1"/>
</dbReference>
<dbReference type="InterPro" id="IPR007751">
    <property type="entry name" value="DUF676_lipase-like"/>
</dbReference>
<proteinExistence type="predicted"/>
<accession>A0A1F7FC43</accession>
<dbReference type="PANTHER" id="PTHR37946">
    <property type="entry name" value="SLL1969 PROTEIN"/>
    <property type="match status" value="1"/>
</dbReference>
<evidence type="ECO:0000313" key="2">
    <source>
        <dbReference type="EMBL" id="OGK04249.1"/>
    </source>
</evidence>
<sequence>MRHSAAAISLFCFLFFHPDLHSAQHIILVHGLGRSTLSMHFLGKYLEKEGFVVHNFGYNSTSDSIPVFSISLLREVWKYGRTDTLFFVTHSMGGIVVRHLLTRLARTQLPCTILRVVMLAPPNRGSPWADVFVKNPVANFLLGPSLAMLTADTHSFVNRLGPVPFATGVIAGEYDAKVPPAQAHCPGEKGFFIAPCGHTFIMDNDFVRKKTLLFLKTGQF</sequence>
<reference evidence="2 3" key="1">
    <citation type="journal article" date="2016" name="Nat. Commun.">
        <title>Thousands of microbial genomes shed light on interconnected biogeochemical processes in an aquifer system.</title>
        <authorList>
            <person name="Anantharaman K."/>
            <person name="Brown C.T."/>
            <person name="Hug L.A."/>
            <person name="Sharon I."/>
            <person name="Castelle C.J."/>
            <person name="Probst A.J."/>
            <person name="Thomas B.C."/>
            <person name="Singh A."/>
            <person name="Wilkins M.J."/>
            <person name="Karaoz U."/>
            <person name="Brodie E.L."/>
            <person name="Williams K.H."/>
            <person name="Hubbard S.S."/>
            <person name="Banfield J.F."/>
        </authorList>
    </citation>
    <scope>NUCLEOTIDE SEQUENCE [LARGE SCALE GENOMIC DNA]</scope>
</reference>
<dbReference type="SUPFAM" id="SSF53474">
    <property type="entry name" value="alpha/beta-Hydrolases"/>
    <property type="match status" value="1"/>
</dbReference>
<gene>
    <name evidence="2" type="ORF">A2519_17975</name>
</gene>
<dbReference type="EMBL" id="MFYX01000074">
    <property type="protein sequence ID" value="OGK04249.1"/>
    <property type="molecule type" value="Genomic_DNA"/>
</dbReference>
<organism evidence="2 3">
    <name type="scientific">Candidatus Raymondbacteria bacterium RIFOXYD12_FULL_49_13</name>
    <dbReference type="NCBI Taxonomy" id="1817890"/>
    <lineage>
        <taxon>Bacteria</taxon>
        <taxon>Raymondiibacteriota</taxon>
    </lineage>
</organism>
<evidence type="ECO:0000259" key="1">
    <source>
        <dbReference type="Pfam" id="PF05057"/>
    </source>
</evidence>